<dbReference type="Gene3D" id="1.25.40.10">
    <property type="entry name" value="Tetratricopeptide repeat domain"/>
    <property type="match status" value="1"/>
</dbReference>
<evidence type="ECO:0000313" key="6">
    <source>
        <dbReference type="Proteomes" id="UP000186817"/>
    </source>
</evidence>
<evidence type="ECO:0000313" key="5">
    <source>
        <dbReference type="EMBL" id="OLP89335.1"/>
    </source>
</evidence>
<dbReference type="Gene3D" id="3.40.50.1820">
    <property type="entry name" value="alpha/beta hydrolase"/>
    <property type="match status" value="1"/>
</dbReference>
<accession>A0A1Q9D2H0</accession>
<dbReference type="GO" id="GO:0004301">
    <property type="term" value="F:epoxide hydrolase activity"/>
    <property type="evidence" value="ECO:0007669"/>
    <property type="project" value="TreeGrafter"/>
</dbReference>
<dbReference type="SUPFAM" id="SSF53474">
    <property type="entry name" value="alpha/beta-Hydrolases"/>
    <property type="match status" value="1"/>
</dbReference>
<organism evidence="5 6">
    <name type="scientific">Symbiodinium microadriaticum</name>
    <name type="common">Dinoflagellate</name>
    <name type="synonym">Zooxanthella microadriatica</name>
    <dbReference type="NCBI Taxonomy" id="2951"/>
    <lineage>
        <taxon>Eukaryota</taxon>
        <taxon>Sar</taxon>
        <taxon>Alveolata</taxon>
        <taxon>Dinophyceae</taxon>
        <taxon>Suessiales</taxon>
        <taxon>Symbiodiniaceae</taxon>
        <taxon>Symbiodinium</taxon>
    </lineage>
</organism>
<evidence type="ECO:0000256" key="1">
    <source>
        <dbReference type="ARBA" id="ARBA00010088"/>
    </source>
</evidence>
<dbReference type="PANTHER" id="PTHR21661">
    <property type="entry name" value="EPOXIDE HYDROLASE 1-RELATED"/>
    <property type="match status" value="1"/>
</dbReference>
<dbReference type="PRINTS" id="PR00412">
    <property type="entry name" value="EPOXHYDRLASE"/>
</dbReference>
<dbReference type="InterPro" id="IPR029058">
    <property type="entry name" value="AB_hydrolase_fold"/>
</dbReference>
<name>A0A1Q9D2H0_SYMMI</name>
<dbReference type="InterPro" id="IPR000639">
    <property type="entry name" value="Epox_hydrolase-like"/>
</dbReference>
<dbReference type="OMA" id="YSAMMVT"/>
<dbReference type="InterPro" id="IPR011990">
    <property type="entry name" value="TPR-like_helical_dom_sf"/>
</dbReference>
<dbReference type="GO" id="GO:0097176">
    <property type="term" value="P:epoxide metabolic process"/>
    <property type="evidence" value="ECO:0007669"/>
    <property type="project" value="TreeGrafter"/>
</dbReference>
<evidence type="ECO:0000256" key="3">
    <source>
        <dbReference type="ARBA" id="ARBA00022801"/>
    </source>
</evidence>
<evidence type="ECO:0000259" key="4">
    <source>
        <dbReference type="Pfam" id="PF06441"/>
    </source>
</evidence>
<dbReference type="InterPro" id="IPR010497">
    <property type="entry name" value="Epoxide_hydro_N"/>
</dbReference>
<sequence>MEAKPTPFRIHVPDEELADLKDRLARARIVPDEILDRGADPSGAWSYGTDRTVLSEYVSHWLHKYDWRQKEAELNALPHFRLEVGGLQTHFIHQRSSKSDAIPLLLVHGWPGSIVEFLKLLPLLADKFHVVAPSIPGYGWSEAPKERGADVVFMADHMAELMQKLGYDSYVAQGGDWGAIITSLVAQRYPQQCVALHINMCVAMPGDWYDLVKVLLACPFWSSEEWAGIRSTIYFQKYETAYQKIQGTKPQSLGYGLNDSPVGLLAWILEKFQSWSDSRGGRPEASGLTMDEILTNVMVYWTTQSITSSLRLYYETLKDHPPPKVKKDSQPRLRQISVQVPTAVLWAHYDLYKLPRSVAALCYNIRQWTKPSKGGHFFAFEQPELIAADIERFFCQTLDFEHCKKHAPLPGLPVRPGKYILLAIVADAAREAADAAMAISDGQQDKALEAKVHLTVSRINLRLNDPESAVQEVREAIAIYQQTGEGRKEAAAFYELAGVCMEYGNLNEGHQAADKAQGLWQNEADKKEEIKAACRTRCDERPLPESQIEEAIQIAEEAPLSAALKDHGTQ</sequence>
<keyword evidence="2" id="KW-0058">Aromatic hydrocarbons catabolism</keyword>
<dbReference type="AlphaFoldDB" id="A0A1Q9D2H0"/>
<dbReference type="Pfam" id="PF06441">
    <property type="entry name" value="EHN"/>
    <property type="match status" value="1"/>
</dbReference>
<dbReference type="OrthoDB" id="7130006at2759"/>
<dbReference type="PANTHER" id="PTHR21661:SF35">
    <property type="entry name" value="EPOXIDE HYDROLASE"/>
    <property type="match status" value="1"/>
</dbReference>
<proteinExistence type="inferred from homology"/>
<comment type="similarity">
    <text evidence="1">Belongs to the peptidase S33 family.</text>
</comment>
<gene>
    <name evidence="5" type="ORF">AK812_SmicGene29227</name>
</gene>
<keyword evidence="6" id="KW-1185">Reference proteome</keyword>
<reference evidence="5 6" key="1">
    <citation type="submission" date="2016-02" db="EMBL/GenBank/DDBJ databases">
        <title>Genome analysis of coral dinoflagellate symbionts highlights evolutionary adaptations to a symbiotic lifestyle.</title>
        <authorList>
            <person name="Aranda M."/>
            <person name="Li Y."/>
            <person name="Liew Y.J."/>
            <person name="Baumgarten S."/>
            <person name="Simakov O."/>
            <person name="Wilson M."/>
            <person name="Piel J."/>
            <person name="Ashoor H."/>
            <person name="Bougouffa S."/>
            <person name="Bajic V.B."/>
            <person name="Ryu T."/>
            <person name="Ravasi T."/>
            <person name="Bayer T."/>
            <person name="Micklem G."/>
            <person name="Kim H."/>
            <person name="Bhak J."/>
            <person name="Lajeunesse T.C."/>
            <person name="Voolstra C.R."/>
        </authorList>
    </citation>
    <scope>NUCLEOTIDE SEQUENCE [LARGE SCALE GENOMIC DNA]</scope>
    <source>
        <strain evidence="5 6">CCMP2467</strain>
    </source>
</reference>
<protein>
    <submittedName>
        <fullName evidence="5">Putative epoxide hydrolase</fullName>
    </submittedName>
</protein>
<dbReference type="SUPFAM" id="SSF48452">
    <property type="entry name" value="TPR-like"/>
    <property type="match status" value="1"/>
</dbReference>
<feature type="domain" description="Epoxide hydrolase N-terminal" evidence="4">
    <location>
        <begin position="6"/>
        <end position="117"/>
    </location>
</feature>
<evidence type="ECO:0000256" key="2">
    <source>
        <dbReference type="ARBA" id="ARBA00022797"/>
    </source>
</evidence>
<keyword evidence="3 5" id="KW-0378">Hydrolase</keyword>
<comment type="caution">
    <text evidence="5">The sequence shown here is derived from an EMBL/GenBank/DDBJ whole genome shotgun (WGS) entry which is preliminary data.</text>
</comment>
<dbReference type="Proteomes" id="UP000186817">
    <property type="component" value="Unassembled WGS sequence"/>
</dbReference>
<dbReference type="EMBL" id="LSRX01000766">
    <property type="protein sequence ID" value="OLP89335.1"/>
    <property type="molecule type" value="Genomic_DNA"/>
</dbReference>